<keyword evidence="1" id="KW-1133">Transmembrane helix</keyword>
<dbReference type="AlphaFoldDB" id="A0A518G7C2"/>
<feature type="transmembrane region" description="Helical" evidence="1">
    <location>
        <begin position="21"/>
        <end position="41"/>
    </location>
</feature>
<accession>A0A518G7C2</accession>
<dbReference type="Proteomes" id="UP000318017">
    <property type="component" value="Chromosome"/>
</dbReference>
<keyword evidence="1" id="KW-0472">Membrane</keyword>
<evidence type="ECO:0008006" key="4">
    <source>
        <dbReference type="Google" id="ProtNLM"/>
    </source>
</evidence>
<dbReference type="RefSeq" id="WP_145078167.1">
    <property type="nucleotide sequence ID" value="NZ_CP036298.1"/>
</dbReference>
<keyword evidence="1" id="KW-0812">Transmembrane</keyword>
<organism evidence="2 3">
    <name type="scientific">Aureliella helgolandensis</name>
    <dbReference type="NCBI Taxonomy" id="2527968"/>
    <lineage>
        <taxon>Bacteria</taxon>
        <taxon>Pseudomonadati</taxon>
        <taxon>Planctomycetota</taxon>
        <taxon>Planctomycetia</taxon>
        <taxon>Pirellulales</taxon>
        <taxon>Pirellulaceae</taxon>
        <taxon>Aureliella</taxon>
    </lineage>
</organism>
<evidence type="ECO:0000313" key="3">
    <source>
        <dbReference type="Proteomes" id="UP000318017"/>
    </source>
</evidence>
<dbReference type="OrthoDB" id="252928at2"/>
<feature type="transmembrane region" description="Helical" evidence="1">
    <location>
        <begin position="134"/>
        <end position="153"/>
    </location>
</feature>
<feature type="transmembrane region" description="Helical" evidence="1">
    <location>
        <begin position="272"/>
        <end position="289"/>
    </location>
</feature>
<dbReference type="KEGG" id="ahel:Q31a_28000"/>
<protein>
    <recommendedName>
        <fullName evidence="4">HTTM domain-containing protein</fullName>
    </recommendedName>
</protein>
<evidence type="ECO:0000313" key="2">
    <source>
        <dbReference type="EMBL" id="QDV24482.1"/>
    </source>
</evidence>
<feature type="transmembrane region" description="Helical" evidence="1">
    <location>
        <begin position="174"/>
        <end position="196"/>
    </location>
</feature>
<proteinExistence type="predicted"/>
<name>A0A518G7C2_9BACT</name>
<feature type="transmembrane region" description="Helical" evidence="1">
    <location>
        <begin position="222"/>
        <end position="243"/>
    </location>
</feature>
<gene>
    <name evidence="2" type="ORF">Q31a_28000</name>
</gene>
<feature type="transmembrane region" description="Helical" evidence="1">
    <location>
        <begin position="77"/>
        <end position="101"/>
    </location>
</feature>
<keyword evidence="3" id="KW-1185">Reference proteome</keyword>
<dbReference type="EMBL" id="CP036298">
    <property type="protein sequence ID" value="QDV24482.1"/>
    <property type="molecule type" value="Genomic_DNA"/>
</dbReference>
<reference evidence="2 3" key="1">
    <citation type="submission" date="2019-02" db="EMBL/GenBank/DDBJ databases">
        <title>Deep-cultivation of Planctomycetes and their phenomic and genomic characterization uncovers novel biology.</title>
        <authorList>
            <person name="Wiegand S."/>
            <person name="Jogler M."/>
            <person name="Boedeker C."/>
            <person name="Pinto D."/>
            <person name="Vollmers J."/>
            <person name="Rivas-Marin E."/>
            <person name="Kohn T."/>
            <person name="Peeters S.H."/>
            <person name="Heuer A."/>
            <person name="Rast P."/>
            <person name="Oberbeckmann S."/>
            <person name="Bunk B."/>
            <person name="Jeske O."/>
            <person name="Meyerdierks A."/>
            <person name="Storesund J.E."/>
            <person name="Kallscheuer N."/>
            <person name="Luecker S."/>
            <person name="Lage O.M."/>
            <person name="Pohl T."/>
            <person name="Merkel B.J."/>
            <person name="Hornburger P."/>
            <person name="Mueller R.-W."/>
            <person name="Bruemmer F."/>
            <person name="Labrenz M."/>
            <person name="Spormann A.M."/>
            <person name="Op den Camp H."/>
            <person name="Overmann J."/>
            <person name="Amann R."/>
            <person name="Jetten M.S.M."/>
            <person name="Mascher T."/>
            <person name="Medema M.H."/>
            <person name="Devos D.P."/>
            <person name="Kaster A.-K."/>
            <person name="Ovreas L."/>
            <person name="Rohde M."/>
            <person name="Galperin M.Y."/>
            <person name="Jogler C."/>
        </authorList>
    </citation>
    <scope>NUCLEOTIDE SEQUENCE [LARGE SCALE GENOMIC DNA]</scope>
    <source>
        <strain evidence="2 3">Q31a</strain>
    </source>
</reference>
<evidence type="ECO:0000256" key="1">
    <source>
        <dbReference type="SAM" id="Phobius"/>
    </source>
</evidence>
<sequence length="297" mass="32750">MINAIGESWDRFWFSNRAASCTNLTRCSLCWVVAIWFLSFLPTANDWFGETGILSPDLSAQFVAFEETPRWQLWSPLWWGTSSIFVQFWIIAGVALGVLAGVGVGGRVTLAILWLWSLAWIHRIGWLSGAVEPAIAASLGYLIIAPGTVLRNAHPATSRTASSDWLPNLVLRLIQVHFWLLLAAGVLSQLGGLVWWRGEAVWWLAANGQSQLLNIDMFRDRAWLVNVLTHGTITIQLLTLWLLTIPIARTLGIACGLLSCFSIGLLADQTLYAAFLAAGLTAYLPWATLQESTAEAE</sequence>